<feature type="transmembrane region" description="Helical" evidence="7">
    <location>
        <begin position="86"/>
        <end position="109"/>
    </location>
</feature>
<evidence type="ECO:0000256" key="6">
    <source>
        <dbReference type="ARBA" id="ARBA00023136"/>
    </source>
</evidence>
<feature type="transmembrane region" description="Helical" evidence="7">
    <location>
        <begin position="21"/>
        <end position="43"/>
    </location>
</feature>
<dbReference type="PANTHER" id="PTHR42718">
    <property type="entry name" value="MAJOR FACILITATOR SUPERFAMILY MULTIDRUG TRANSPORTER MFSC"/>
    <property type="match status" value="1"/>
</dbReference>
<keyword evidence="6 7" id="KW-0472">Membrane</keyword>
<dbReference type="EMBL" id="BOQP01000016">
    <property type="protein sequence ID" value="GIM72803.1"/>
    <property type="molecule type" value="Genomic_DNA"/>
</dbReference>
<keyword evidence="3" id="KW-1003">Cell membrane</keyword>
<gene>
    <name evidence="8" type="ORF">Aco04nite_32030</name>
</gene>
<keyword evidence="9" id="KW-1185">Reference proteome</keyword>
<reference evidence="8" key="1">
    <citation type="submission" date="2021-03" db="EMBL/GenBank/DDBJ databases">
        <title>Whole genome shotgun sequence of Actinoplanes consettensis NBRC 14913.</title>
        <authorList>
            <person name="Komaki H."/>
            <person name="Tamura T."/>
        </authorList>
    </citation>
    <scope>NUCLEOTIDE SEQUENCE</scope>
    <source>
        <strain evidence="8">NBRC 14913</strain>
    </source>
</reference>
<dbReference type="SUPFAM" id="SSF103473">
    <property type="entry name" value="MFS general substrate transporter"/>
    <property type="match status" value="1"/>
</dbReference>
<dbReference type="GO" id="GO:0005886">
    <property type="term" value="C:plasma membrane"/>
    <property type="evidence" value="ECO:0007669"/>
    <property type="project" value="UniProtKB-SubCell"/>
</dbReference>
<feature type="transmembrane region" description="Helical" evidence="7">
    <location>
        <begin position="204"/>
        <end position="224"/>
    </location>
</feature>
<name>A0A919SKU6_9ACTN</name>
<feature type="transmembrane region" description="Helical" evidence="7">
    <location>
        <begin position="129"/>
        <end position="152"/>
    </location>
</feature>
<dbReference type="PANTHER" id="PTHR42718:SF46">
    <property type="entry name" value="BLR6921 PROTEIN"/>
    <property type="match status" value="1"/>
</dbReference>
<evidence type="ECO:0008006" key="10">
    <source>
        <dbReference type="Google" id="ProtNLM"/>
    </source>
</evidence>
<evidence type="ECO:0000256" key="3">
    <source>
        <dbReference type="ARBA" id="ARBA00022475"/>
    </source>
</evidence>
<evidence type="ECO:0000313" key="8">
    <source>
        <dbReference type="EMBL" id="GIM72803.1"/>
    </source>
</evidence>
<dbReference type="Proteomes" id="UP000680865">
    <property type="component" value="Unassembled WGS sequence"/>
</dbReference>
<evidence type="ECO:0000256" key="5">
    <source>
        <dbReference type="ARBA" id="ARBA00022989"/>
    </source>
</evidence>
<feature type="transmembrane region" description="Helical" evidence="7">
    <location>
        <begin position="173"/>
        <end position="192"/>
    </location>
</feature>
<keyword evidence="2" id="KW-0813">Transport</keyword>
<evidence type="ECO:0000256" key="7">
    <source>
        <dbReference type="SAM" id="Phobius"/>
    </source>
</evidence>
<accession>A0A919SKU6</accession>
<dbReference type="AlphaFoldDB" id="A0A919SKU6"/>
<evidence type="ECO:0000256" key="2">
    <source>
        <dbReference type="ARBA" id="ARBA00022448"/>
    </source>
</evidence>
<comment type="caution">
    <text evidence="8">The sequence shown here is derived from an EMBL/GenBank/DDBJ whole genome shotgun (WGS) entry which is preliminary data.</text>
</comment>
<evidence type="ECO:0000256" key="1">
    <source>
        <dbReference type="ARBA" id="ARBA00004651"/>
    </source>
</evidence>
<organism evidence="8 9">
    <name type="scientific">Winogradskya consettensis</name>
    <dbReference type="NCBI Taxonomy" id="113560"/>
    <lineage>
        <taxon>Bacteria</taxon>
        <taxon>Bacillati</taxon>
        <taxon>Actinomycetota</taxon>
        <taxon>Actinomycetes</taxon>
        <taxon>Micromonosporales</taxon>
        <taxon>Micromonosporaceae</taxon>
        <taxon>Winogradskya</taxon>
    </lineage>
</organism>
<sequence>MRPFDEGVDLWPGRRPRWPKAALDPIGTVLLTGGLFALLHGIIEGPSRGWGAPGVLGGFGLGLGLVAVFIAYALRAERPLLDPRVFRVATVRAGTLGVGAAFLALFGLFVNAQYLQDVKGYSTLLTGFAIAPLAVGMGVMGACAPALTGGILAGLPATGAGLGSGLNSAARELGAALGVAVIGTVLNSHHALRSAADFTAGLAIGYRILAGILAAATIVVAATWRTPAPVALEKVSR</sequence>
<keyword evidence="4 7" id="KW-0812">Transmembrane</keyword>
<proteinExistence type="predicted"/>
<keyword evidence="5 7" id="KW-1133">Transmembrane helix</keyword>
<comment type="subcellular location">
    <subcellularLocation>
        <location evidence="1">Cell membrane</location>
        <topology evidence="1">Multi-pass membrane protein</topology>
    </subcellularLocation>
</comment>
<evidence type="ECO:0000256" key="4">
    <source>
        <dbReference type="ARBA" id="ARBA00022692"/>
    </source>
</evidence>
<feature type="transmembrane region" description="Helical" evidence="7">
    <location>
        <begin position="55"/>
        <end position="74"/>
    </location>
</feature>
<protein>
    <recommendedName>
        <fullName evidence="10">MFS transporter</fullName>
    </recommendedName>
</protein>
<dbReference type="InterPro" id="IPR036259">
    <property type="entry name" value="MFS_trans_sf"/>
</dbReference>
<evidence type="ECO:0000313" key="9">
    <source>
        <dbReference type="Proteomes" id="UP000680865"/>
    </source>
</evidence>